<accession>A0A845HWL5</accession>
<protein>
    <submittedName>
        <fullName evidence="3">Universal stress protein</fullName>
    </submittedName>
</protein>
<comment type="caution">
    <text evidence="3">The sequence shown here is derived from an EMBL/GenBank/DDBJ whole genome shotgun (WGS) entry which is preliminary data.</text>
</comment>
<proteinExistence type="inferred from homology"/>
<reference evidence="3" key="1">
    <citation type="submission" date="2019-12" db="EMBL/GenBank/DDBJ databases">
        <title>Novel species isolated from a subtropical stream in China.</title>
        <authorList>
            <person name="Lu H."/>
        </authorList>
    </citation>
    <scope>NUCLEOTIDE SEQUENCE [LARGE SCALE GENOMIC DNA]</scope>
    <source>
        <strain evidence="3">FT93W</strain>
    </source>
</reference>
<dbReference type="AlphaFoldDB" id="A0A845HWL5"/>
<comment type="similarity">
    <text evidence="1">Belongs to the universal stress protein A family.</text>
</comment>
<dbReference type="PANTHER" id="PTHR46268">
    <property type="entry name" value="STRESS RESPONSE PROTEIN NHAX"/>
    <property type="match status" value="1"/>
</dbReference>
<evidence type="ECO:0000313" key="4">
    <source>
        <dbReference type="Proteomes" id="UP000444316"/>
    </source>
</evidence>
<organism evidence="3 4">
    <name type="scientific">Duganella fentianensis</name>
    <dbReference type="NCBI Taxonomy" id="2692177"/>
    <lineage>
        <taxon>Bacteria</taxon>
        <taxon>Pseudomonadati</taxon>
        <taxon>Pseudomonadota</taxon>
        <taxon>Betaproteobacteria</taxon>
        <taxon>Burkholderiales</taxon>
        <taxon>Oxalobacteraceae</taxon>
        <taxon>Telluria group</taxon>
        <taxon>Duganella</taxon>
    </lineage>
</organism>
<feature type="domain" description="UspA" evidence="2">
    <location>
        <begin position="156"/>
        <end position="279"/>
    </location>
</feature>
<evidence type="ECO:0000259" key="2">
    <source>
        <dbReference type="Pfam" id="PF00582"/>
    </source>
</evidence>
<dbReference type="CDD" id="cd00293">
    <property type="entry name" value="USP-like"/>
    <property type="match status" value="1"/>
</dbReference>
<dbReference type="EMBL" id="WWCL01000002">
    <property type="protein sequence ID" value="MYN45403.1"/>
    <property type="molecule type" value="Genomic_DNA"/>
</dbReference>
<sequence>MSYKTILVHVDQSRHAEKRIALAAEVARTFDAHLVGAAASGFTREFYRNSSVMYAGPIPLPELDVLTKAAQLALEGFEQQAQAAGVSSYERRISDDETEVTLLQQARYADLVVLSQTDPADDASKLLRGLPESITLNSGRPVLLVPYAGEFSNIGQRALVAWDGSRAATRAITDALPLLRRSAAVTLVVYNADQQAGVHGEQPGADMALYLARHGVKIEVMSQKTPPGLDVGNALLSLAADLGSDLIVMGGYGHMRWREMIMGGVTRTLLQTMTVPILMSH</sequence>
<dbReference type="SUPFAM" id="SSF52402">
    <property type="entry name" value="Adenine nucleotide alpha hydrolases-like"/>
    <property type="match status" value="2"/>
</dbReference>
<dbReference type="InterPro" id="IPR006015">
    <property type="entry name" value="Universal_stress_UspA"/>
</dbReference>
<gene>
    <name evidence="3" type="ORF">GTP23_10115</name>
</gene>
<evidence type="ECO:0000313" key="3">
    <source>
        <dbReference type="EMBL" id="MYN45403.1"/>
    </source>
</evidence>
<dbReference type="Pfam" id="PF00582">
    <property type="entry name" value="Usp"/>
    <property type="match status" value="1"/>
</dbReference>
<keyword evidence="4" id="KW-1185">Reference proteome</keyword>
<evidence type="ECO:0000256" key="1">
    <source>
        <dbReference type="ARBA" id="ARBA00008791"/>
    </source>
</evidence>
<dbReference type="RefSeq" id="WP_161035032.1">
    <property type="nucleotide sequence ID" value="NZ_WWCL01000002.1"/>
</dbReference>
<dbReference type="PRINTS" id="PR01438">
    <property type="entry name" value="UNVRSLSTRESS"/>
</dbReference>
<dbReference type="PANTHER" id="PTHR46268:SF15">
    <property type="entry name" value="UNIVERSAL STRESS PROTEIN HP_0031"/>
    <property type="match status" value="1"/>
</dbReference>
<dbReference type="Proteomes" id="UP000444316">
    <property type="component" value="Unassembled WGS sequence"/>
</dbReference>
<name>A0A845HWL5_9BURK</name>
<dbReference type="Gene3D" id="3.40.50.12370">
    <property type="match status" value="1"/>
</dbReference>
<dbReference type="InterPro" id="IPR006016">
    <property type="entry name" value="UspA"/>
</dbReference>